<evidence type="ECO:0000313" key="3">
    <source>
        <dbReference type="EMBL" id="MDO7846059.1"/>
    </source>
</evidence>
<keyword evidence="1" id="KW-1133">Transmembrane helix</keyword>
<evidence type="ECO:0000256" key="1">
    <source>
        <dbReference type="SAM" id="Phobius"/>
    </source>
</evidence>
<gene>
    <name evidence="3" type="ORF">Q5H92_06815</name>
</gene>
<feature type="transmembrane region" description="Helical" evidence="1">
    <location>
        <begin position="16"/>
        <end position="33"/>
    </location>
</feature>
<dbReference type="Proteomes" id="UP001167796">
    <property type="component" value="Unassembled WGS sequence"/>
</dbReference>
<feature type="transmembrane region" description="Helical" evidence="1">
    <location>
        <begin position="96"/>
        <end position="113"/>
    </location>
</feature>
<evidence type="ECO:0000313" key="4">
    <source>
        <dbReference type="Proteomes" id="UP001167796"/>
    </source>
</evidence>
<sequence>MQRSFLFDTLLPKMEVIGWVVAIIGLAGKWWLLAGGSMMLIVGLSTLSVVYFLSTYAPARIKEEDALSEGHRKPSAPFAATSNAPSFLADLLLPKVINMSSAVLLIGMLFKLMSWNGSQMMLMVGESTLFTAVILLLLNQRMHVRALVLVVLGGLLMYISADDLVRQFHRNDPVLVEKMIYRNHHPRDRAAQEAVREHLRQQRDQRYN</sequence>
<accession>A0ABT9A890</accession>
<comment type="caution">
    <text evidence="3">The sequence shown here is derived from an EMBL/GenBank/DDBJ whole genome shotgun (WGS) entry which is preliminary data.</text>
</comment>
<feature type="transmembrane region" description="Helical" evidence="1">
    <location>
        <begin position="120"/>
        <end position="138"/>
    </location>
</feature>
<dbReference type="InterPro" id="IPR055087">
    <property type="entry name" value="GldL-like_N"/>
</dbReference>
<dbReference type="RefSeq" id="WP_305010749.1">
    <property type="nucleotide sequence ID" value="NZ_JAUQSX010000003.1"/>
</dbReference>
<feature type="transmembrane region" description="Helical" evidence="1">
    <location>
        <begin position="40"/>
        <end position="59"/>
    </location>
</feature>
<feature type="domain" description="Gliding motility protein GldL-like N-terminal" evidence="2">
    <location>
        <begin position="97"/>
        <end position="125"/>
    </location>
</feature>
<keyword evidence="1" id="KW-0472">Membrane</keyword>
<keyword evidence="1" id="KW-0812">Transmembrane</keyword>
<keyword evidence="4" id="KW-1185">Reference proteome</keyword>
<protein>
    <recommendedName>
        <fullName evidence="2">Gliding motility protein GldL-like N-terminal domain-containing protein</fullName>
    </recommendedName>
</protein>
<dbReference type="EMBL" id="JAUQSX010000003">
    <property type="protein sequence ID" value="MDO7846059.1"/>
    <property type="molecule type" value="Genomic_DNA"/>
</dbReference>
<organism evidence="3 4">
    <name type="scientific">Hymenobacter mellowenesis</name>
    <dbReference type="NCBI Taxonomy" id="3063995"/>
    <lineage>
        <taxon>Bacteria</taxon>
        <taxon>Pseudomonadati</taxon>
        <taxon>Bacteroidota</taxon>
        <taxon>Cytophagia</taxon>
        <taxon>Cytophagales</taxon>
        <taxon>Hymenobacteraceae</taxon>
        <taxon>Hymenobacter</taxon>
    </lineage>
</organism>
<proteinExistence type="predicted"/>
<reference evidence="3" key="1">
    <citation type="submission" date="2023-07" db="EMBL/GenBank/DDBJ databases">
        <authorList>
            <person name="Kim M.K."/>
        </authorList>
    </citation>
    <scope>NUCLEOTIDE SEQUENCE</scope>
    <source>
        <strain evidence="3">M29</strain>
    </source>
</reference>
<evidence type="ECO:0000259" key="2">
    <source>
        <dbReference type="Pfam" id="PF22827"/>
    </source>
</evidence>
<dbReference type="Pfam" id="PF22827">
    <property type="entry name" value="GldL_N"/>
    <property type="match status" value="1"/>
</dbReference>
<name>A0ABT9A890_9BACT</name>
<feature type="transmembrane region" description="Helical" evidence="1">
    <location>
        <begin position="144"/>
        <end position="161"/>
    </location>
</feature>